<feature type="binding site" evidence="8">
    <location>
        <begin position="10"/>
        <end position="18"/>
    </location>
    <ligand>
        <name>ATP</name>
        <dbReference type="ChEBI" id="CHEBI:30616"/>
    </ligand>
</feature>
<keyword evidence="4 8" id="KW-0418">Kinase</keyword>
<keyword evidence="5 8" id="KW-0067">ATP-binding</keyword>
<evidence type="ECO:0000256" key="7">
    <source>
        <dbReference type="ARBA" id="ARBA00048478"/>
    </source>
</evidence>
<organism evidence="10 11">
    <name type="scientific">Nibribacter koreensis</name>
    <dbReference type="NCBI Taxonomy" id="1084519"/>
    <lineage>
        <taxon>Bacteria</taxon>
        <taxon>Pseudomonadati</taxon>
        <taxon>Bacteroidota</taxon>
        <taxon>Cytophagia</taxon>
        <taxon>Cytophagales</taxon>
        <taxon>Hymenobacteraceae</taxon>
        <taxon>Nibribacter</taxon>
    </lineage>
</organism>
<dbReference type="RefSeq" id="WP_345168554.1">
    <property type="nucleotide sequence ID" value="NZ_BAABGX010000003.1"/>
</dbReference>
<keyword evidence="3 8" id="KW-0547">Nucleotide-binding</keyword>
<dbReference type="Proteomes" id="UP001501844">
    <property type="component" value="Unassembled WGS sequence"/>
</dbReference>
<gene>
    <name evidence="8 10" type="primary">cmk</name>
    <name evidence="10" type="ORF">GCM10023183_32830</name>
</gene>
<evidence type="ECO:0000256" key="6">
    <source>
        <dbReference type="ARBA" id="ARBA00047615"/>
    </source>
</evidence>
<dbReference type="GO" id="GO:0016301">
    <property type="term" value="F:kinase activity"/>
    <property type="evidence" value="ECO:0007669"/>
    <property type="project" value="UniProtKB-KW"/>
</dbReference>
<evidence type="ECO:0000256" key="5">
    <source>
        <dbReference type="ARBA" id="ARBA00022840"/>
    </source>
</evidence>
<name>A0ABP8FXY9_9BACT</name>
<dbReference type="EMBL" id="BAABGX010000003">
    <property type="protein sequence ID" value="GAA4313275.1"/>
    <property type="molecule type" value="Genomic_DNA"/>
</dbReference>
<comment type="caution">
    <text evidence="10">The sequence shown here is derived from an EMBL/GenBank/DDBJ whole genome shotgun (WGS) entry which is preliminary data.</text>
</comment>
<dbReference type="EC" id="2.7.4.25" evidence="8"/>
<dbReference type="InterPro" id="IPR011994">
    <property type="entry name" value="Cytidylate_kinase_dom"/>
</dbReference>
<evidence type="ECO:0000256" key="2">
    <source>
        <dbReference type="ARBA" id="ARBA00022679"/>
    </source>
</evidence>
<dbReference type="SUPFAM" id="SSF52540">
    <property type="entry name" value="P-loop containing nucleoside triphosphate hydrolases"/>
    <property type="match status" value="1"/>
</dbReference>
<proteinExistence type="inferred from homology"/>
<dbReference type="PANTHER" id="PTHR21299:SF2">
    <property type="entry name" value="CYTIDYLATE KINASE"/>
    <property type="match status" value="1"/>
</dbReference>
<evidence type="ECO:0000256" key="3">
    <source>
        <dbReference type="ARBA" id="ARBA00022741"/>
    </source>
</evidence>
<comment type="similarity">
    <text evidence="1 8">Belongs to the cytidylate kinase family. Type 1 subfamily.</text>
</comment>
<accession>A0ABP8FXY9</accession>
<keyword evidence="2 8" id="KW-0808">Transferase</keyword>
<feature type="domain" description="Cytidylate kinase" evidence="9">
    <location>
        <begin position="6"/>
        <end position="220"/>
    </location>
</feature>
<evidence type="ECO:0000256" key="8">
    <source>
        <dbReference type="HAMAP-Rule" id="MF_00238"/>
    </source>
</evidence>
<dbReference type="Gene3D" id="3.40.50.300">
    <property type="entry name" value="P-loop containing nucleotide triphosphate hydrolases"/>
    <property type="match status" value="1"/>
</dbReference>
<evidence type="ECO:0000256" key="1">
    <source>
        <dbReference type="ARBA" id="ARBA00009427"/>
    </source>
</evidence>
<comment type="subcellular location">
    <subcellularLocation>
        <location evidence="8">Cytoplasm</location>
    </subcellularLocation>
</comment>
<evidence type="ECO:0000313" key="11">
    <source>
        <dbReference type="Proteomes" id="UP001501844"/>
    </source>
</evidence>
<protein>
    <recommendedName>
        <fullName evidence="8">Cytidylate kinase</fullName>
        <shortName evidence="8">CK</shortName>
        <ecNumber evidence="8">2.7.4.25</ecNumber>
    </recommendedName>
    <alternativeName>
        <fullName evidence="8">Cytidine monophosphate kinase</fullName>
        <shortName evidence="8">CMP kinase</shortName>
    </alternativeName>
</protein>
<evidence type="ECO:0000313" key="10">
    <source>
        <dbReference type="EMBL" id="GAA4313275.1"/>
    </source>
</evidence>
<keyword evidence="8" id="KW-0963">Cytoplasm</keyword>
<evidence type="ECO:0000259" key="9">
    <source>
        <dbReference type="Pfam" id="PF02224"/>
    </source>
</evidence>
<comment type="catalytic activity">
    <reaction evidence="7 8">
        <text>CMP + ATP = CDP + ADP</text>
        <dbReference type="Rhea" id="RHEA:11600"/>
        <dbReference type="ChEBI" id="CHEBI:30616"/>
        <dbReference type="ChEBI" id="CHEBI:58069"/>
        <dbReference type="ChEBI" id="CHEBI:60377"/>
        <dbReference type="ChEBI" id="CHEBI:456216"/>
        <dbReference type="EC" id="2.7.4.25"/>
    </reaction>
</comment>
<dbReference type="PANTHER" id="PTHR21299">
    <property type="entry name" value="CYTIDYLATE KINASE/PANTOATE-BETA-ALANINE LIGASE"/>
    <property type="match status" value="1"/>
</dbReference>
<evidence type="ECO:0000256" key="4">
    <source>
        <dbReference type="ARBA" id="ARBA00022777"/>
    </source>
</evidence>
<dbReference type="InterPro" id="IPR003136">
    <property type="entry name" value="Cytidylate_kin"/>
</dbReference>
<dbReference type="Pfam" id="PF02224">
    <property type="entry name" value="Cytidylate_kin"/>
    <property type="match status" value="1"/>
</dbReference>
<dbReference type="InterPro" id="IPR027417">
    <property type="entry name" value="P-loop_NTPase"/>
</dbReference>
<comment type="catalytic activity">
    <reaction evidence="6 8">
        <text>dCMP + ATP = dCDP + ADP</text>
        <dbReference type="Rhea" id="RHEA:25094"/>
        <dbReference type="ChEBI" id="CHEBI:30616"/>
        <dbReference type="ChEBI" id="CHEBI:57566"/>
        <dbReference type="ChEBI" id="CHEBI:58593"/>
        <dbReference type="ChEBI" id="CHEBI:456216"/>
        <dbReference type="EC" id="2.7.4.25"/>
    </reaction>
</comment>
<sequence>MKKIVVALDGHSSCGKSTTAKQVAKELGYAYIDTGAMYRAVTLYFLEHYIDLTNPKKIQEALANIEVTFHRNPKTNRNEVFLNGLNVEDEIRTMYVSNMVSEVSVIPAVRRAMVAEQQKMGKRRGVVMDGRDIGTVVFPDAEVKVFMTADVETRAKRRQEELFEKDQLVPFDEIVENLKKRDHIDSTREDSPLRQAEDAHLLDTSHITIDEQVEFVMRLVDSKLAHLSVTNE</sequence>
<dbReference type="NCBIfam" id="TIGR00017">
    <property type="entry name" value="cmk"/>
    <property type="match status" value="1"/>
</dbReference>
<keyword evidence="11" id="KW-1185">Reference proteome</keyword>
<dbReference type="HAMAP" id="MF_00238">
    <property type="entry name" value="Cytidyl_kinase_type1"/>
    <property type="match status" value="1"/>
</dbReference>
<reference evidence="11" key="1">
    <citation type="journal article" date="2019" name="Int. J. Syst. Evol. Microbiol.">
        <title>The Global Catalogue of Microorganisms (GCM) 10K type strain sequencing project: providing services to taxonomists for standard genome sequencing and annotation.</title>
        <authorList>
            <consortium name="The Broad Institute Genomics Platform"/>
            <consortium name="The Broad Institute Genome Sequencing Center for Infectious Disease"/>
            <person name="Wu L."/>
            <person name="Ma J."/>
        </authorList>
    </citation>
    <scope>NUCLEOTIDE SEQUENCE [LARGE SCALE GENOMIC DNA]</scope>
    <source>
        <strain evidence="11">JCM 17917</strain>
    </source>
</reference>
<dbReference type="CDD" id="cd02020">
    <property type="entry name" value="CMPK"/>
    <property type="match status" value="1"/>
</dbReference>